<evidence type="ECO:0000256" key="4">
    <source>
        <dbReference type="ARBA" id="ARBA00023239"/>
    </source>
</evidence>
<evidence type="ECO:0000313" key="7">
    <source>
        <dbReference type="EMBL" id="CAB4545360.1"/>
    </source>
</evidence>
<dbReference type="AlphaFoldDB" id="A0A6J6C218"/>
<dbReference type="GO" id="GO:0030170">
    <property type="term" value="F:pyridoxal phosphate binding"/>
    <property type="evidence" value="ECO:0007669"/>
    <property type="project" value="InterPro"/>
</dbReference>
<evidence type="ECO:0000256" key="5">
    <source>
        <dbReference type="ARBA" id="ARBA00037974"/>
    </source>
</evidence>
<gene>
    <name evidence="7" type="ORF">UFOPK1503_00581</name>
</gene>
<dbReference type="InterPro" id="IPR015421">
    <property type="entry name" value="PyrdxlP-dep_Trfase_major"/>
</dbReference>
<dbReference type="PANTHER" id="PTHR43525:SF2">
    <property type="entry name" value="CYSTATHIONINE BETA-LYASE-RELATED"/>
    <property type="match status" value="1"/>
</dbReference>
<dbReference type="Pfam" id="PF00155">
    <property type="entry name" value="Aminotran_1_2"/>
    <property type="match status" value="1"/>
</dbReference>
<dbReference type="InterPro" id="IPR004839">
    <property type="entry name" value="Aminotransferase_I/II_large"/>
</dbReference>
<dbReference type="CDD" id="cd00609">
    <property type="entry name" value="AAT_like"/>
    <property type="match status" value="1"/>
</dbReference>
<dbReference type="Gene3D" id="3.40.640.10">
    <property type="entry name" value="Type I PLP-dependent aspartate aminotransferase-like (Major domain)"/>
    <property type="match status" value="1"/>
</dbReference>
<comment type="cofactor">
    <cofactor evidence="1">
        <name>pyridoxal 5'-phosphate</name>
        <dbReference type="ChEBI" id="CHEBI:597326"/>
    </cofactor>
</comment>
<accession>A0A6J6C218</accession>
<dbReference type="Gene3D" id="3.90.1150.10">
    <property type="entry name" value="Aspartate Aminotransferase, domain 1"/>
    <property type="match status" value="1"/>
</dbReference>
<comment type="similarity">
    <text evidence="5">Belongs to the class-II pyridoxal-phosphate-dependent aminotransferase family. MalY/PatB cystathionine beta-lyase subfamily.</text>
</comment>
<proteinExistence type="inferred from homology"/>
<dbReference type="SUPFAM" id="SSF53383">
    <property type="entry name" value="PLP-dependent transferases"/>
    <property type="match status" value="1"/>
</dbReference>
<evidence type="ECO:0000259" key="6">
    <source>
        <dbReference type="Pfam" id="PF00155"/>
    </source>
</evidence>
<evidence type="ECO:0000256" key="2">
    <source>
        <dbReference type="ARBA" id="ARBA00012224"/>
    </source>
</evidence>
<dbReference type="PANTHER" id="PTHR43525">
    <property type="entry name" value="PROTEIN MALY"/>
    <property type="match status" value="1"/>
</dbReference>
<dbReference type="InterPro" id="IPR015424">
    <property type="entry name" value="PyrdxlP-dep_Trfase"/>
</dbReference>
<dbReference type="InterPro" id="IPR015422">
    <property type="entry name" value="PyrdxlP-dep_Trfase_small"/>
</dbReference>
<keyword evidence="4" id="KW-0456">Lyase</keyword>
<dbReference type="GO" id="GO:0047804">
    <property type="term" value="F:cysteine-S-conjugate beta-lyase activity"/>
    <property type="evidence" value="ECO:0007669"/>
    <property type="project" value="UniProtKB-EC"/>
</dbReference>
<dbReference type="EMBL" id="CAEZST010000007">
    <property type="protein sequence ID" value="CAB4545360.1"/>
    <property type="molecule type" value="Genomic_DNA"/>
</dbReference>
<dbReference type="InterPro" id="IPR051798">
    <property type="entry name" value="Class-II_PLP-Dep_Aminotrans"/>
</dbReference>
<evidence type="ECO:0000256" key="1">
    <source>
        <dbReference type="ARBA" id="ARBA00001933"/>
    </source>
</evidence>
<keyword evidence="3" id="KW-0663">Pyridoxal phosphate</keyword>
<feature type="domain" description="Aminotransferase class I/classII large" evidence="6">
    <location>
        <begin position="61"/>
        <end position="374"/>
    </location>
</feature>
<evidence type="ECO:0000256" key="3">
    <source>
        <dbReference type="ARBA" id="ARBA00022898"/>
    </source>
</evidence>
<dbReference type="EC" id="4.4.1.13" evidence="2"/>
<name>A0A6J6C218_9ZZZZ</name>
<reference evidence="7" key="1">
    <citation type="submission" date="2020-05" db="EMBL/GenBank/DDBJ databases">
        <authorList>
            <person name="Chiriac C."/>
            <person name="Salcher M."/>
            <person name="Ghai R."/>
            <person name="Kavagutti S V."/>
        </authorList>
    </citation>
    <scope>NUCLEOTIDE SEQUENCE</scope>
</reference>
<organism evidence="7">
    <name type="scientific">freshwater metagenome</name>
    <dbReference type="NCBI Taxonomy" id="449393"/>
    <lineage>
        <taxon>unclassified sequences</taxon>
        <taxon>metagenomes</taxon>
        <taxon>ecological metagenomes</taxon>
    </lineage>
</organism>
<sequence>MLEGPESFGNFAGRASSKWRRFPEDVLPMHVAEMDLEVAEPIRRRLVEMVNNSDMGYLGPLPELAPAFKKFAKNRWNWEIDDQGIRLATDVGVAAVEILRKVAKPGDRVLINSPTYSSFFKWIAEVEMVPHDAPLVLRENRWSLNLDAIEEAFKAGVRVYLLCSPQNPVGTVHTREELSRVAELAAKYGALVVSDEIHAPLSWKPFTPFLSLGESANDHAVTITSTSKAWNTAGLKAGFLISQSSAIKDVMRSLPEAMNWRASLLGAFSMVEAYKNGENWLDETVKIIHENFTFLRFELAKQLPKAKFFDMSATYLAWLDLSAYGLDNLQGRLLQDGKVAVVSGPEHSHDGKYQDFIRFNFATSQTRISEAVRRMASVLEA</sequence>
<protein>
    <recommendedName>
        <fullName evidence="2">cysteine-S-conjugate beta-lyase</fullName>
        <ecNumber evidence="2">4.4.1.13</ecNumber>
    </recommendedName>
</protein>